<dbReference type="InterPro" id="IPR013785">
    <property type="entry name" value="Aldolase_TIM"/>
</dbReference>
<comment type="catalytic activity">
    <reaction evidence="1">
        <text>Hydrolysis of terminal, non-reducing alpha-D-galactose residues in alpha-D-galactosides, including galactose oligosaccharides, galactomannans and galactolipids.</text>
        <dbReference type="EC" id="3.2.1.22"/>
    </reaction>
</comment>
<dbReference type="Pfam" id="PF16874">
    <property type="entry name" value="Glyco_hydro_36C"/>
    <property type="match status" value="1"/>
</dbReference>
<reference evidence="7 8" key="1">
    <citation type="journal article" date="2019" name="Int. J. Syst. Evol. Microbiol.">
        <title>The Global Catalogue of Microorganisms (GCM) 10K type strain sequencing project: providing services to taxonomists for standard genome sequencing and annotation.</title>
        <authorList>
            <consortium name="The Broad Institute Genomics Platform"/>
            <consortium name="The Broad Institute Genome Sequencing Center for Infectious Disease"/>
            <person name="Wu L."/>
            <person name="Ma J."/>
        </authorList>
    </citation>
    <scope>NUCLEOTIDE SEQUENCE [LARGE SCALE GENOMIC DNA]</scope>
    <source>
        <strain evidence="7 8">JCM 15591</strain>
    </source>
</reference>
<dbReference type="PANTHER" id="PTHR43053">
    <property type="entry name" value="GLYCOSIDASE FAMILY 31"/>
    <property type="match status" value="1"/>
</dbReference>
<dbReference type="InterPro" id="IPR050985">
    <property type="entry name" value="Alpha-glycosidase_related"/>
</dbReference>
<dbReference type="Pfam" id="PF02065">
    <property type="entry name" value="Melibiase"/>
    <property type="match status" value="1"/>
</dbReference>
<dbReference type="EC" id="3.2.1.22" evidence="2"/>
<dbReference type="InterPro" id="IPR017853">
    <property type="entry name" value="GH"/>
</dbReference>
<evidence type="ECO:0000256" key="2">
    <source>
        <dbReference type="ARBA" id="ARBA00012755"/>
    </source>
</evidence>
<dbReference type="InterPro" id="IPR002252">
    <property type="entry name" value="Glyco_hydro_36"/>
</dbReference>
<dbReference type="Proteomes" id="UP001501475">
    <property type="component" value="Unassembled WGS sequence"/>
</dbReference>
<dbReference type="InterPro" id="IPR013780">
    <property type="entry name" value="Glyco_hydro_b"/>
</dbReference>
<organism evidence="7 8">
    <name type="scientific">Nostocoides vanveenii</name>
    <dbReference type="NCBI Taxonomy" id="330835"/>
    <lineage>
        <taxon>Bacteria</taxon>
        <taxon>Bacillati</taxon>
        <taxon>Actinomycetota</taxon>
        <taxon>Actinomycetes</taxon>
        <taxon>Micrococcales</taxon>
        <taxon>Intrasporangiaceae</taxon>
        <taxon>Nostocoides</taxon>
    </lineage>
</organism>
<keyword evidence="4" id="KW-0326">Glycosidase</keyword>
<dbReference type="EMBL" id="BAAAPN010000059">
    <property type="protein sequence ID" value="GAA1769425.1"/>
    <property type="molecule type" value="Genomic_DNA"/>
</dbReference>
<dbReference type="PROSITE" id="PS00512">
    <property type="entry name" value="ALPHA_GALACTOSIDASE"/>
    <property type="match status" value="1"/>
</dbReference>
<dbReference type="InterPro" id="IPR038417">
    <property type="entry name" value="Alpga-gal_N_sf"/>
</dbReference>
<comment type="caution">
    <text evidence="7">The sequence shown here is derived from an EMBL/GenBank/DDBJ whole genome shotgun (WGS) entry which is preliminary data.</text>
</comment>
<sequence>MTLIHLRSETTSFIAATDGDALPVVLHWGARLPDAVSAEELEATLRAPVPHCSMDEPLARRIVPLAVDRWRLRDGLRGSAPDGTRFAPCFRTTALSHDDASLRLGAHDATAGLDLSLTYTMHPDGLLQIGAALTNVGPGPYAVAALESSVPLPMDAVEVLDLTGRWCRERTPQRLPLGMGSWVRESYEGRPSHDGPLALCVGDPGFGFRAGRVWAVHLAWSGDCVSFAERSPGGFAQLGAGEMFAPGEMILAPGETYDAPDLLAAYSARGLDGISAAFHGFVRSRPSHPTTPRKVLLNTWEAVYFDHRLDVLTELADAAAEAGVERFVLDDGWFGSRRNDTKGLGDWVVSQEVWPDGLGPLIDHVRSRGMDFGIWVEPEMANPDSDLLREHPAWMLAVEGRDPLLARHQQVIDLANEECFAHILGRLDALLSDNAIAFVKWDDNRGLTDAAHEGRAAAHGQTIALYRLFDTLRERHPDVEFETCASGGGRVDLGILARTDRLWASDTIDAIERQQINLWTSLVVPPELIGQHIGGPHAHTTGRTSPFPLRVASAVFGHLGIEWNLATLTPAQMTMVKTAVEWYKAHRGFLHSGDVVRIDDATRPVVVHGVVARDRREAIFSYAQIGTNVTEFPGLLRLDGLDPTATYRVEPVMLGEFPGTQQKAGPAWWSAGGADISGAVLMDLGLSLPALHPEQALVIHLAAK</sequence>
<evidence type="ECO:0000256" key="3">
    <source>
        <dbReference type="ARBA" id="ARBA00022801"/>
    </source>
</evidence>
<dbReference type="Pfam" id="PF16875">
    <property type="entry name" value="Glyco_hydro_36N"/>
    <property type="match status" value="1"/>
</dbReference>
<dbReference type="Gene3D" id="3.20.20.70">
    <property type="entry name" value="Aldolase class I"/>
    <property type="match status" value="1"/>
</dbReference>
<dbReference type="InterPro" id="IPR000111">
    <property type="entry name" value="Glyco_hydro_27/36_CS"/>
</dbReference>
<dbReference type="SUPFAM" id="SSF51445">
    <property type="entry name" value="(Trans)glycosidases"/>
    <property type="match status" value="1"/>
</dbReference>
<keyword evidence="3" id="KW-0378">Hydrolase</keyword>
<evidence type="ECO:0000256" key="4">
    <source>
        <dbReference type="ARBA" id="ARBA00023295"/>
    </source>
</evidence>
<gene>
    <name evidence="7" type="ORF">GCM10009810_29900</name>
</gene>
<evidence type="ECO:0000313" key="7">
    <source>
        <dbReference type="EMBL" id="GAA1769425.1"/>
    </source>
</evidence>
<dbReference type="RefSeq" id="WP_344067621.1">
    <property type="nucleotide sequence ID" value="NZ_BAAAPN010000059.1"/>
</dbReference>
<dbReference type="InterPro" id="IPR031704">
    <property type="entry name" value="Glyco_hydro_36_N"/>
</dbReference>
<proteinExistence type="predicted"/>
<evidence type="ECO:0000313" key="8">
    <source>
        <dbReference type="Proteomes" id="UP001501475"/>
    </source>
</evidence>
<accession>A0ABN2KZ79</accession>
<keyword evidence="8" id="KW-1185">Reference proteome</keyword>
<name>A0ABN2KZ79_9MICO</name>
<dbReference type="PRINTS" id="PR00743">
    <property type="entry name" value="GLHYDRLASE36"/>
</dbReference>
<evidence type="ECO:0000259" key="5">
    <source>
        <dbReference type="Pfam" id="PF16874"/>
    </source>
</evidence>
<feature type="domain" description="Glycosyl hydrolase family 36 N-terminal" evidence="6">
    <location>
        <begin position="22"/>
        <end position="251"/>
    </location>
</feature>
<dbReference type="PANTHER" id="PTHR43053:SF3">
    <property type="entry name" value="ALPHA-GALACTOSIDASE C-RELATED"/>
    <property type="match status" value="1"/>
</dbReference>
<dbReference type="CDD" id="cd14791">
    <property type="entry name" value="GH36"/>
    <property type="match status" value="1"/>
</dbReference>
<dbReference type="Gene3D" id="2.70.98.60">
    <property type="entry name" value="alpha-galactosidase from lactobacil brevis"/>
    <property type="match status" value="1"/>
</dbReference>
<protein>
    <recommendedName>
        <fullName evidence="2">alpha-galactosidase</fullName>
        <ecNumber evidence="2">3.2.1.22</ecNumber>
    </recommendedName>
</protein>
<dbReference type="InterPro" id="IPR031705">
    <property type="entry name" value="Glyco_hydro_36_C"/>
</dbReference>
<evidence type="ECO:0000256" key="1">
    <source>
        <dbReference type="ARBA" id="ARBA00001255"/>
    </source>
</evidence>
<feature type="domain" description="Glycosyl hydrolase family 36 C-terminal" evidence="5">
    <location>
        <begin position="609"/>
        <end position="701"/>
    </location>
</feature>
<dbReference type="Gene3D" id="2.60.40.1180">
    <property type="entry name" value="Golgi alpha-mannosidase II"/>
    <property type="match status" value="1"/>
</dbReference>
<evidence type="ECO:0000259" key="6">
    <source>
        <dbReference type="Pfam" id="PF16875"/>
    </source>
</evidence>